<gene>
    <name evidence="1" type="ORF">K435DRAFT_685271</name>
</gene>
<keyword evidence="2" id="KW-1185">Reference proteome</keyword>
<accession>A0A4S8LA06</accession>
<evidence type="ECO:0000313" key="1">
    <source>
        <dbReference type="EMBL" id="THU85559.1"/>
    </source>
</evidence>
<dbReference type="PANTHER" id="PTHR35871:SF1">
    <property type="entry name" value="CXC1-LIKE CYSTEINE CLUSTER ASSOCIATED WITH KDZ TRANSPOSASES DOMAIN-CONTAINING PROTEIN"/>
    <property type="match status" value="1"/>
</dbReference>
<dbReference type="EMBL" id="ML179540">
    <property type="protein sequence ID" value="THU85559.1"/>
    <property type="molecule type" value="Genomic_DNA"/>
</dbReference>
<evidence type="ECO:0000313" key="2">
    <source>
        <dbReference type="Proteomes" id="UP000297245"/>
    </source>
</evidence>
<dbReference type="InterPro" id="IPR036397">
    <property type="entry name" value="RNaseH_sf"/>
</dbReference>
<dbReference type="OrthoDB" id="10044727at2759"/>
<organism evidence="1 2">
    <name type="scientific">Dendrothele bispora (strain CBS 962.96)</name>
    <dbReference type="NCBI Taxonomy" id="1314807"/>
    <lineage>
        <taxon>Eukaryota</taxon>
        <taxon>Fungi</taxon>
        <taxon>Dikarya</taxon>
        <taxon>Basidiomycota</taxon>
        <taxon>Agaricomycotina</taxon>
        <taxon>Agaricomycetes</taxon>
        <taxon>Agaricomycetidae</taxon>
        <taxon>Agaricales</taxon>
        <taxon>Agaricales incertae sedis</taxon>
        <taxon>Dendrothele</taxon>
    </lineage>
</organism>
<protein>
    <recommendedName>
        <fullName evidence="3">Tc1-like transposase DDE domain-containing protein</fullName>
    </recommendedName>
</protein>
<dbReference type="PANTHER" id="PTHR35871">
    <property type="entry name" value="EXPRESSED PROTEIN"/>
    <property type="match status" value="1"/>
</dbReference>
<evidence type="ECO:0008006" key="3">
    <source>
        <dbReference type="Google" id="ProtNLM"/>
    </source>
</evidence>
<reference evidence="1 2" key="1">
    <citation type="journal article" date="2019" name="Nat. Ecol. Evol.">
        <title>Megaphylogeny resolves global patterns of mushroom evolution.</title>
        <authorList>
            <person name="Varga T."/>
            <person name="Krizsan K."/>
            <person name="Foldi C."/>
            <person name="Dima B."/>
            <person name="Sanchez-Garcia M."/>
            <person name="Sanchez-Ramirez S."/>
            <person name="Szollosi G.J."/>
            <person name="Szarkandi J.G."/>
            <person name="Papp V."/>
            <person name="Albert L."/>
            <person name="Andreopoulos W."/>
            <person name="Angelini C."/>
            <person name="Antonin V."/>
            <person name="Barry K.W."/>
            <person name="Bougher N.L."/>
            <person name="Buchanan P."/>
            <person name="Buyck B."/>
            <person name="Bense V."/>
            <person name="Catcheside P."/>
            <person name="Chovatia M."/>
            <person name="Cooper J."/>
            <person name="Damon W."/>
            <person name="Desjardin D."/>
            <person name="Finy P."/>
            <person name="Geml J."/>
            <person name="Haridas S."/>
            <person name="Hughes K."/>
            <person name="Justo A."/>
            <person name="Karasinski D."/>
            <person name="Kautmanova I."/>
            <person name="Kiss B."/>
            <person name="Kocsube S."/>
            <person name="Kotiranta H."/>
            <person name="LaButti K.M."/>
            <person name="Lechner B.E."/>
            <person name="Liimatainen K."/>
            <person name="Lipzen A."/>
            <person name="Lukacs Z."/>
            <person name="Mihaltcheva S."/>
            <person name="Morgado L.N."/>
            <person name="Niskanen T."/>
            <person name="Noordeloos M.E."/>
            <person name="Ohm R.A."/>
            <person name="Ortiz-Santana B."/>
            <person name="Ovrebo C."/>
            <person name="Racz N."/>
            <person name="Riley R."/>
            <person name="Savchenko A."/>
            <person name="Shiryaev A."/>
            <person name="Soop K."/>
            <person name="Spirin V."/>
            <person name="Szebenyi C."/>
            <person name="Tomsovsky M."/>
            <person name="Tulloss R.E."/>
            <person name="Uehling J."/>
            <person name="Grigoriev I.V."/>
            <person name="Vagvolgyi C."/>
            <person name="Papp T."/>
            <person name="Martin F.M."/>
            <person name="Miettinen O."/>
            <person name="Hibbett D.S."/>
            <person name="Nagy L.G."/>
        </authorList>
    </citation>
    <scope>NUCLEOTIDE SEQUENCE [LARGE SCALE GENOMIC DNA]</scope>
    <source>
        <strain evidence="1 2">CBS 962.96</strain>
    </source>
</reference>
<feature type="non-terminal residue" evidence="1">
    <location>
        <position position="1"/>
    </location>
</feature>
<dbReference type="AlphaFoldDB" id="A0A4S8LA06"/>
<dbReference type="GO" id="GO:0003676">
    <property type="term" value="F:nucleic acid binding"/>
    <property type="evidence" value="ECO:0007669"/>
    <property type="project" value="InterPro"/>
</dbReference>
<proteinExistence type="predicted"/>
<name>A0A4S8LA06_DENBC</name>
<dbReference type="Gene3D" id="3.30.420.10">
    <property type="entry name" value="Ribonuclease H-like superfamily/Ribonuclease H"/>
    <property type="match status" value="1"/>
</dbReference>
<sequence length="530" mass="61391">LPDGRLREAPTVEKATEALQHLLQVMRGESRGKGGGFKDPKFDHFRRHRLEGMRALLSLYTEPRSSTYGKWQASSLNAAISLHHGVYCARVLRTLVRQFIEDHTILPINSYGNWNETLLVDENLVNDINLFLQEIGENISAERVVKYLAQPEVMEMHGIDKSISVRTARRYLKTLGFRFAHPKKEQYADGHEREDVVYYREQRYIPRWKEIFDRIWKWSNDNLPEQGPLGGCRTIVWFHDETIFYAHDRRRKKWYHKDVAAKMYQKGDGHSLMIADFVSCNFGWLCTPDGRSVREVMFPGKAKDGYFTAENILQQANAAIDLVNEMWPEYKHIFIYDNATTHLKRPDGSLSARKMPKGPSENFGVTVNKRDDNGNLIYNTDGSLVKTKIQMTGAKFSDGTPQNLYYGPNEQLPGQFKGMVNILAERGIDARKKPYECKCFKCKPLAIDCCCRRILLYNLLDFDFVVLFLETNCRNRGVEVIFLPNFHCELNPIELLLWDFAKSSLISSTQIHQVQDLAHEKTYAVEENMW</sequence>
<dbReference type="Proteomes" id="UP000297245">
    <property type="component" value="Unassembled WGS sequence"/>
</dbReference>